<evidence type="ECO:0000256" key="1">
    <source>
        <dbReference type="SAM" id="MobiDB-lite"/>
    </source>
</evidence>
<feature type="region of interest" description="Disordered" evidence="1">
    <location>
        <begin position="1"/>
        <end position="44"/>
    </location>
</feature>
<proteinExistence type="predicted"/>
<dbReference type="EMBL" id="CP042185">
    <property type="protein sequence ID" value="QDS67824.1"/>
    <property type="molecule type" value="Genomic_DNA"/>
</dbReference>
<feature type="region of interest" description="Disordered" evidence="1">
    <location>
        <begin position="198"/>
        <end position="226"/>
    </location>
</feature>
<feature type="region of interest" description="Disordered" evidence="1">
    <location>
        <begin position="298"/>
        <end position="331"/>
    </location>
</feature>
<sequence length="331" mass="36514">MAFRRNPKQRSPGQSYTPSRSPAPATRPRPYSQALDAVVKKDFPSAPTFEERVDLLISEYKRNYQFQPGRDPSLESTSAASNTGCLPRPPSHANSASLQLNSAPHSSHANGSNSIQFVDNDPNRKKRKRRNYTDDEKAAVARTRKVGACKKCNQSHKKCTHVAAKQSPGFYLAEAAAPENVGTNVDFSLQGINLAAPENHTQTSHAPTRTPDSGDHPTKAGQPIYDPRMDLDYGSLQSNIPTFLFNFTPEVNFSSSQGQKLPPKGPQTEPLGYHRINLPQEPSHMAWDSETIFNPNHCPHDTYSHGDTPSTAGRGPVHKEPLWHFPSSDTK</sequence>
<feature type="compositionally biased region" description="Low complexity" evidence="1">
    <location>
        <begin position="17"/>
        <end position="30"/>
    </location>
</feature>
<feature type="compositionally biased region" description="Polar residues" evidence="1">
    <location>
        <begin position="199"/>
        <end position="211"/>
    </location>
</feature>
<accession>A0A517KWS0</accession>
<organism evidence="2 3">
    <name type="scientific">Venturia effusa</name>
    <dbReference type="NCBI Taxonomy" id="50376"/>
    <lineage>
        <taxon>Eukaryota</taxon>
        <taxon>Fungi</taxon>
        <taxon>Dikarya</taxon>
        <taxon>Ascomycota</taxon>
        <taxon>Pezizomycotina</taxon>
        <taxon>Dothideomycetes</taxon>
        <taxon>Pleosporomycetidae</taxon>
        <taxon>Venturiales</taxon>
        <taxon>Venturiaceae</taxon>
        <taxon>Venturia</taxon>
    </lineage>
</organism>
<evidence type="ECO:0000313" key="3">
    <source>
        <dbReference type="Proteomes" id="UP000316270"/>
    </source>
</evidence>
<name>A0A517KWS0_9PEZI</name>
<feature type="compositionally biased region" description="Polar residues" evidence="1">
    <location>
        <begin position="92"/>
        <end position="117"/>
    </location>
</feature>
<gene>
    <name evidence="2" type="ORF">FKW77_007250</name>
</gene>
<protein>
    <submittedName>
        <fullName evidence="2">Uncharacterized protein</fullName>
    </submittedName>
</protein>
<evidence type="ECO:0000313" key="2">
    <source>
        <dbReference type="EMBL" id="QDS67824.1"/>
    </source>
</evidence>
<dbReference type="AlphaFoldDB" id="A0A517KWS0"/>
<feature type="compositionally biased region" description="Polar residues" evidence="1">
    <location>
        <begin position="74"/>
        <end position="84"/>
    </location>
</feature>
<reference evidence="2 3" key="1">
    <citation type="submission" date="2019-07" db="EMBL/GenBank/DDBJ databases">
        <title>Finished genome of Venturia effusa.</title>
        <authorList>
            <person name="Young C.A."/>
            <person name="Cox M.P."/>
            <person name="Ganley A.R.D."/>
            <person name="David W.J."/>
        </authorList>
    </citation>
    <scope>NUCLEOTIDE SEQUENCE [LARGE SCALE GENOMIC DNA]</scope>
    <source>
        <strain evidence="3">albino</strain>
    </source>
</reference>
<keyword evidence="3" id="KW-1185">Reference proteome</keyword>
<dbReference type="Proteomes" id="UP000316270">
    <property type="component" value="Chromosome 1"/>
</dbReference>
<feature type="region of interest" description="Disordered" evidence="1">
    <location>
        <begin position="65"/>
        <end position="138"/>
    </location>
</feature>